<evidence type="ECO:0000256" key="1">
    <source>
        <dbReference type="SAM" id="MobiDB-lite"/>
    </source>
</evidence>
<dbReference type="Proteomes" id="UP001151760">
    <property type="component" value="Unassembled WGS sequence"/>
</dbReference>
<sequence length="87" mass="9273">MTPRAPLEWRLSGGGVAAASRGGGDRRVTRDGIGDMIDPVTRESLLGVGLEKSAGKVFRRRWHGGGRNPAAAPVVGQWPDNGRRERG</sequence>
<evidence type="ECO:0000313" key="3">
    <source>
        <dbReference type="Proteomes" id="UP001151760"/>
    </source>
</evidence>
<proteinExistence type="predicted"/>
<dbReference type="EMBL" id="BQNB010009792">
    <property type="protein sequence ID" value="GJS68452.1"/>
    <property type="molecule type" value="Genomic_DNA"/>
</dbReference>
<accession>A0ABQ4XTY4</accession>
<organism evidence="2 3">
    <name type="scientific">Tanacetum coccineum</name>
    <dbReference type="NCBI Taxonomy" id="301880"/>
    <lineage>
        <taxon>Eukaryota</taxon>
        <taxon>Viridiplantae</taxon>
        <taxon>Streptophyta</taxon>
        <taxon>Embryophyta</taxon>
        <taxon>Tracheophyta</taxon>
        <taxon>Spermatophyta</taxon>
        <taxon>Magnoliopsida</taxon>
        <taxon>eudicotyledons</taxon>
        <taxon>Gunneridae</taxon>
        <taxon>Pentapetalae</taxon>
        <taxon>asterids</taxon>
        <taxon>campanulids</taxon>
        <taxon>Asterales</taxon>
        <taxon>Asteraceae</taxon>
        <taxon>Asteroideae</taxon>
        <taxon>Anthemideae</taxon>
        <taxon>Anthemidinae</taxon>
        <taxon>Tanacetum</taxon>
    </lineage>
</organism>
<protein>
    <submittedName>
        <fullName evidence="2">Uncharacterized protein</fullName>
    </submittedName>
</protein>
<gene>
    <name evidence="2" type="ORF">Tco_0683017</name>
</gene>
<keyword evidence="3" id="KW-1185">Reference proteome</keyword>
<feature type="region of interest" description="Disordered" evidence="1">
    <location>
        <begin position="61"/>
        <end position="87"/>
    </location>
</feature>
<reference evidence="2" key="1">
    <citation type="journal article" date="2022" name="Int. J. Mol. Sci.">
        <title>Draft Genome of Tanacetum Coccineum: Genomic Comparison of Closely Related Tanacetum-Family Plants.</title>
        <authorList>
            <person name="Yamashiro T."/>
            <person name="Shiraishi A."/>
            <person name="Nakayama K."/>
            <person name="Satake H."/>
        </authorList>
    </citation>
    <scope>NUCLEOTIDE SEQUENCE</scope>
</reference>
<name>A0ABQ4XTY4_9ASTR</name>
<evidence type="ECO:0000313" key="2">
    <source>
        <dbReference type="EMBL" id="GJS68452.1"/>
    </source>
</evidence>
<comment type="caution">
    <text evidence="2">The sequence shown here is derived from an EMBL/GenBank/DDBJ whole genome shotgun (WGS) entry which is preliminary data.</text>
</comment>
<reference evidence="2" key="2">
    <citation type="submission" date="2022-01" db="EMBL/GenBank/DDBJ databases">
        <authorList>
            <person name="Yamashiro T."/>
            <person name="Shiraishi A."/>
            <person name="Satake H."/>
            <person name="Nakayama K."/>
        </authorList>
    </citation>
    <scope>NUCLEOTIDE SEQUENCE</scope>
</reference>